<comment type="similarity">
    <text evidence="1">Belongs to the bacterial solute-binding protein 1 family.</text>
</comment>
<dbReference type="Proteomes" id="UP001596011">
    <property type="component" value="Unassembled WGS sequence"/>
</dbReference>
<dbReference type="InterPro" id="IPR006311">
    <property type="entry name" value="TAT_signal"/>
</dbReference>
<sequence length="544" mass="57927">MNTLHIDPRITRRNLLRGGLGLGAFAVLGLAGCSNEGRGGGALATNASVALPTYIPFDGIPLDLKGTNGVSDTMLAYPANPKALTDGPPGDGQDIRALAMTNTSIPPSVDRNEFWQALNERLGCSFAVSQVLAGDFTDRFQTAVAGDQLPDLFTILSGQVPGLPGLLAERATDLTDLLSGDAVAKYPFLANIPTESWKSTVHGGKIYGIPIPRGPVSSQVTYARQDLLEAQGITAQVSSLDDFHALCKELTSSSGRWALGQVPRPYLRQMYEVPNGWTEAGGKLVSANEHEGQEAALEAGRRLVADGLVHPDAFSVEQPQRKTWLVNGTITLLDDTFSAWSDFSNFPISEEFRLAVVPPPLAEGGGTANIWLAGATHNITSISAKSADRAEALLGVLNYLAAPFGSAEHLFKNYGIEGVHHELKGTDPVLNDKGRSELQLSLKYLAEGPWVNFLAGSPDVAQAQYDAQTATVPTAVRNPTEGLFSETGSRRGPQIGETLMSVETDIIAGRKPVSAWGPAVQAWKRGGGDKIRDELQKALAERES</sequence>
<dbReference type="EMBL" id="JBHSFI010000002">
    <property type="protein sequence ID" value="MFC4627438.1"/>
    <property type="molecule type" value="Genomic_DNA"/>
</dbReference>
<dbReference type="PANTHER" id="PTHR43649">
    <property type="entry name" value="ARABINOSE-BINDING PROTEIN-RELATED"/>
    <property type="match status" value="1"/>
</dbReference>
<name>A0ABV9HDA8_9MICO</name>
<evidence type="ECO:0000256" key="1">
    <source>
        <dbReference type="ARBA" id="ARBA00008520"/>
    </source>
</evidence>
<dbReference type="SUPFAM" id="SSF53850">
    <property type="entry name" value="Periplasmic binding protein-like II"/>
    <property type="match status" value="1"/>
</dbReference>
<keyword evidence="3" id="KW-1185">Reference proteome</keyword>
<dbReference type="Gene3D" id="3.40.190.10">
    <property type="entry name" value="Periplasmic binding protein-like II"/>
    <property type="match status" value="1"/>
</dbReference>
<proteinExistence type="inferred from homology"/>
<gene>
    <name evidence="2" type="ORF">ACFO6V_04275</name>
</gene>
<protein>
    <recommendedName>
        <fullName evidence="4">Aldouronate transport system substrate-binding protein</fullName>
    </recommendedName>
</protein>
<evidence type="ECO:0008006" key="4">
    <source>
        <dbReference type="Google" id="ProtNLM"/>
    </source>
</evidence>
<comment type="caution">
    <text evidence="2">The sequence shown here is derived from an EMBL/GenBank/DDBJ whole genome shotgun (WGS) entry which is preliminary data.</text>
</comment>
<evidence type="ECO:0000313" key="2">
    <source>
        <dbReference type="EMBL" id="MFC4627438.1"/>
    </source>
</evidence>
<dbReference type="InterPro" id="IPR050490">
    <property type="entry name" value="Bact_solute-bd_prot1"/>
</dbReference>
<dbReference type="PROSITE" id="PS51318">
    <property type="entry name" value="TAT"/>
    <property type="match status" value="1"/>
</dbReference>
<accession>A0ABV9HDA8</accession>
<organism evidence="2 3">
    <name type="scientific">Promicromonospora alba</name>
    <dbReference type="NCBI Taxonomy" id="1616110"/>
    <lineage>
        <taxon>Bacteria</taxon>
        <taxon>Bacillati</taxon>
        <taxon>Actinomycetota</taxon>
        <taxon>Actinomycetes</taxon>
        <taxon>Micrococcales</taxon>
        <taxon>Promicromonosporaceae</taxon>
        <taxon>Promicromonospora</taxon>
    </lineage>
</organism>
<evidence type="ECO:0000313" key="3">
    <source>
        <dbReference type="Proteomes" id="UP001596011"/>
    </source>
</evidence>
<reference evidence="3" key="1">
    <citation type="journal article" date="2019" name="Int. J. Syst. Evol. Microbiol.">
        <title>The Global Catalogue of Microorganisms (GCM) 10K type strain sequencing project: providing services to taxonomists for standard genome sequencing and annotation.</title>
        <authorList>
            <consortium name="The Broad Institute Genomics Platform"/>
            <consortium name="The Broad Institute Genome Sequencing Center for Infectious Disease"/>
            <person name="Wu L."/>
            <person name="Ma J."/>
        </authorList>
    </citation>
    <scope>NUCLEOTIDE SEQUENCE [LARGE SCALE GENOMIC DNA]</scope>
    <source>
        <strain evidence="3">CCUG 42722</strain>
    </source>
</reference>
<dbReference type="RefSeq" id="WP_377132581.1">
    <property type="nucleotide sequence ID" value="NZ_JBHSFI010000002.1"/>
</dbReference>
<dbReference type="PANTHER" id="PTHR43649:SF31">
    <property type="entry name" value="SN-GLYCEROL-3-PHOSPHATE-BINDING PERIPLASMIC PROTEIN UGPB"/>
    <property type="match status" value="1"/>
</dbReference>